<evidence type="ECO:0000313" key="9">
    <source>
        <dbReference type="EMBL" id="KAK9013915.1"/>
    </source>
</evidence>
<dbReference type="SUPFAM" id="SSF56112">
    <property type="entry name" value="Protein kinase-like (PK-like)"/>
    <property type="match status" value="1"/>
</dbReference>
<keyword evidence="4" id="KW-0547">Nucleotide-binding</keyword>
<evidence type="ECO:0000313" key="10">
    <source>
        <dbReference type="Proteomes" id="UP001396334"/>
    </source>
</evidence>
<evidence type="ECO:0000256" key="2">
    <source>
        <dbReference type="ARBA" id="ARBA00022527"/>
    </source>
</evidence>
<dbReference type="PANTHER" id="PTHR47634:SF9">
    <property type="entry name" value="PROTEIN KINASE DOMAIN-CONTAINING PROTEIN-RELATED"/>
    <property type="match status" value="1"/>
</dbReference>
<protein>
    <recommendedName>
        <fullName evidence="1">non-specific serine/threonine protein kinase</fullName>
        <ecNumber evidence="1">2.7.11.1</ecNumber>
    </recommendedName>
</protein>
<dbReference type="Gene3D" id="1.10.510.10">
    <property type="entry name" value="Transferase(Phosphotransferase) domain 1"/>
    <property type="match status" value="1"/>
</dbReference>
<dbReference type="PANTHER" id="PTHR47634">
    <property type="entry name" value="PROTEIN KINASE DOMAIN-CONTAINING PROTEIN-RELATED"/>
    <property type="match status" value="1"/>
</dbReference>
<keyword evidence="3" id="KW-0808">Transferase</keyword>
<reference evidence="9 10" key="1">
    <citation type="journal article" date="2024" name="G3 (Bethesda)">
        <title>Genome assembly of Hibiscus sabdariffa L. provides insights into metabolisms of medicinal natural products.</title>
        <authorList>
            <person name="Kim T."/>
        </authorList>
    </citation>
    <scope>NUCLEOTIDE SEQUENCE [LARGE SCALE GENOMIC DNA]</scope>
    <source>
        <strain evidence="9">TK-2024</strain>
        <tissue evidence="9">Old leaves</tissue>
    </source>
</reference>
<dbReference type="InterPro" id="IPR011009">
    <property type="entry name" value="Kinase-like_dom_sf"/>
</dbReference>
<proteinExistence type="predicted"/>
<keyword evidence="6" id="KW-0067">ATP-binding</keyword>
<dbReference type="EC" id="2.7.11.1" evidence="1"/>
<dbReference type="InterPro" id="IPR051334">
    <property type="entry name" value="SRPK"/>
</dbReference>
<comment type="catalytic activity">
    <reaction evidence="7">
        <text>L-threonyl-[protein] + ATP = O-phospho-L-threonyl-[protein] + ADP + H(+)</text>
        <dbReference type="Rhea" id="RHEA:46608"/>
        <dbReference type="Rhea" id="RHEA-COMP:11060"/>
        <dbReference type="Rhea" id="RHEA-COMP:11605"/>
        <dbReference type="ChEBI" id="CHEBI:15378"/>
        <dbReference type="ChEBI" id="CHEBI:30013"/>
        <dbReference type="ChEBI" id="CHEBI:30616"/>
        <dbReference type="ChEBI" id="CHEBI:61977"/>
        <dbReference type="ChEBI" id="CHEBI:456216"/>
        <dbReference type="EC" id="2.7.11.1"/>
    </reaction>
</comment>
<comment type="catalytic activity">
    <reaction evidence="8">
        <text>L-seryl-[protein] + ATP = O-phospho-L-seryl-[protein] + ADP + H(+)</text>
        <dbReference type="Rhea" id="RHEA:17989"/>
        <dbReference type="Rhea" id="RHEA-COMP:9863"/>
        <dbReference type="Rhea" id="RHEA-COMP:11604"/>
        <dbReference type="ChEBI" id="CHEBI:15378"/>
        <dbReference type="ChEBI" id="CHEBI:29999"/>
        <dbReference type="ChEBI" id="CHEBI:30616"/>
        <dbReference type="ChEBI" id="CHEBI:83421"/>
        <dbReference type="ChEBI" id="CHEBI:456216"/>
        <dbReference type="EC" id="2.7.11.1"/>
    </reaction>
</comment>
<evidence type="ECO:0000256" key="7">
    <source>
        <dbReference type="ARBA" id="ARBA00047899"/>
    </source>
</evidence>
<gene>
    <name evidence="9" type="ORF">V6N11_005090</name>
</gene>
<keyword evidence="2" id="KW-0723">Serine/threonine-protein kinase</keyword>
<dbReference type="EMBL" id="JBBPBN010000021">
    <property type="protein sequence ID" value="KAK9013915.1"/>
    <property type="molecule type" value="Genomic_DNA"/>
</dbReference>
<comment type="caution">
    <text evidence="9">The sequence shown here is derived from an EMBL/GenBank/DDBJ whole genome shotgun (WGS) entry which is preliminary data.</text>
</comment>
<sequence length="133" mass="15407">MKGLKITEEEGTMRVLFLQLMLWRVQDFASLQLSFRCPSIHFPIRDNFLLSRHFHYDSFHCGPLCSFEDSKECSALHEAAMDEIKILKQIAEGDPDNKKCVVKLLDHFKHSGPNGNHMCMVFEYLGDNLLTPY</sequence>
<evidence type="ECO:0000256" key="8">
    <source>
        <dbReference type="ARBA" id="ARBA00048679"/>
    </source>
</evidence>
<accession>A0ABR2RLS4</accession>
<name>A0ABR2RLS4_9ROSI</name>
<evidence type="ECO:0000256" key="1">
    <source>
        <dbReference type="ARBA" id="ARBA00012513"/>
    </source>
</evidence>
<dbReference type="Proteomes" id="UP001396334">
    <property type="component" value="Unassembled WGS sequence"/>
</dbReference>
<organism evidence="9 10">
    <name type="scientific">Hibiscus sabdariffa</name>
    <name type="common">roselle</name>
    <dbReference type="NCBI Taxonomy" id="183260"/>
    <lineage>
        <taxon>Eukaryota</taxon>
        <taxon>Viridiplantae</taxon>
        <taxon>Streptophyta</taxon>
        <taxon>Embryophyta</taxon>
        <taxon>Tracheophyta</taxon>
        <taxon>Spermatophyta</taxon>
        <taxon>Magnoliopsida</taxon>
        <taxon>eudicotyledons</taxon>
        <taxon>Gunneridae</taxon>
        <taxon>Pentapetalae</taxon>
        <taxon>rosids</taxon>
        <taxon>malvids</taxon>
        <taxon>Malvales</taxon>
        <taxon>Malvaceae</taxon>
        <taxon>Malvoideae</taxon>
        <taxon>Hibiscus</taxon>
    </lineage>
</organism>
<dbReference type="Gene3D" id="3.30.200.20">
    <property type="entry name" value="Phosphorylase Kinase, domain 1"/>
    <property type="match status" value="1"/>
</dbReference>
<evidence type="ECO:0000256" key="6">
    <source>
        <dbReference type="ARBA" id="ARBA00022840"/>
    </source>
</evidence>
<evidence type="ECO:0000256" key="4">
    <source>
        <dbReference type="ARBA" id="ARBA00022741"/>
    </source>
</evidence>
<keyword evidence="5" id="KW-0418">Kinase</keyword>
<evidence type="ECO:0000256" key="5">
    <source>
        <dbReference type="ARBA" id="ARBA00022777"/>
    </source>
</evidence>
<keyword evidence="10" id="KW-1185">Reference proteome</keyword>
<evidence type="ECO:0000256" key="3">
    <source>
        <dbReference type="ARBA" id="ARBA00022679"/>
    </source>
</evidence>